<sequence>MGVFDRPILADRGDLTNSAIFCKFSEQQKKSFGQKLDKLDEE</sequence>
<gene>
    <name evidence="1" type="ORF">CFter6_4248</name>
</gene>
<evidence type="ECO:0000313" key="2">
    <source>
        <dbReference type="Proteomes" id="UP000072421"/>
    </source>
</evidence>
<protein>
    <submittedName>
        <fullName evidence="1">Uncharacterized protein</fullName>
    </submittedName>
</protein>
<dbReference type="AlphaFoldDB" id="A0A127PGC5"/>
<proteinExistence type="predicted"/>
<reference evidence="1 2" key="1">
    <citation type="submission" date="2015-11" db="EMBL/GenBank/DDBJ databases">
        <title>Exploring the genomic traits of fungus-feeding bacterial genus Collimonas.</title>
        <authorList>
            <person name="Song C."/>
            <person name="Schmidt R."/>
            <person name="de Jager V."/>
            <person name="Krzyzanowska D."/>
            <person name="Jongedijk E."/>
            <person name="Cankar K."/>
            <person name="Beekwilder J."/>
            <person name="van Veen A."/>
            <person name="de Boer W."/>
            <person name="van Veen J.A."/>
            <person name="Garbeva P."/>
        </authorList>
    </citation>
    <scope>NUCLEOTIDE SEQUENCE [LARGE SCALE GENOMIC DNA]</scope>
    <source>
        <strain evidence="1 2">Ter6</strain>
    </source>
</reference>
<name>A0A127PGC5_9BURK</name>
<organism evidence="1">
    <name type="scientific">Collimonas fungivorans</name>
    <dbReference type="NCBI Taxonomy" id="158899"/>
    <lineage>
        <taxon>Bacteria</taxon>
        <taxon>Pseudomonadati</taxon>
        <taxon>Pseudomonadota</taxon>
        <taxon>Betaproteobacteria</taxon>
        <taxon>Burkholderiales</taxon>
        <taxon>Oxalobacteraceae</taxon>
        <taxon>Collimonas</taxon>
    </lineage>
</organism>
<dbReference type="Proteomes" id="UP000072421">
    <property type="component" value="Chromosome"/>
</dbReference>
<accession>A0A127PGC5</accession>
<evidence type="ECO:0000313" key="1">
    <source>
        <dbReference type="EMBL" id="AMO96849.1"/>
    </source>
</evidence>
<dbReference type="EMBL" id="CP013232">
    <property type="protein sequence ID" value="AMO96849.1"/>
    <property type="molecule type" value="Genomic_DNA"/>
</dbReference>
<dbReference type="PATRIC" id="fig|158899.10.peg.4211"/>